<keyword evidence="4 8" id="KW-1003">Cell membrane</keyword>
<dbReference type="PANTHER" id="PTHR30269:SF37">
    <property type="entry name" value="MEMBRANE TRANSPORTER PROTEIN"/>
    <property type="match status" value="1"/>
</dbReference>
<evidence type="ECO:0000256" key="1">
    <source>
        <dbReference type="ARBA" id="ARBA00004651"/>
    </source>
</evidence>
<evidence type="ECO:0000256" key="8">
    <source>
        <dbReference type="RuleBase" id="RU363041"/>
    </source>
</evidence>
<evidence type="ECO:0000256" key="2">
    <source>
        <dbReference type="ARBA" id="ARBA00009142"/>
    </source>
</evidence>
<dbReference type="Proteomes" id="UP001203338">
    <property type="component" value="Unassembled WGS sequence"/>
</dbReference>
<evidence type="ECO:0000256" key="3">
    <source>
        <dbReference type="ARBA" id="ARBA00022448"/>
    </source>
</evidence>
<organism evidence="9 10">
    <name type="scientific">Parendozoicomonas callyspongiae</name>
    <dbReference type="NCBI Taxonomy" id="2942213"/>
    <lineage>
        <taxon>Bacteria</taxon>
        <taxon>Pseudomonadati</taxon>
        <taxon>Pseudomonadota</taxon>
        <taxon>Gammaproteobacteria</taxon>
        <taxon>Oceanospirillales</taxon>
        <taxon>Endozoicomonadaceae</taxon>
        <taxon>Parendozoicomonas</taxon>
    </lineage>
</organism>
<feature type="transmembrane region" description="Helical" evidence="8">
    <location>
        <begin position="131"/>
        <end position="151"/>
    </location>
</feature>
<dbReference type="EMBL" id="JAMFLX010000001">
    <property type="protein sequence ID" value="MCL6268583.1"/>
    <property type="molecule type" value="Genomic_DNA"/>
</dbReference>
<evidence type="ECO:0000313" key="9">
    <source>
        <dbReference type="EMBL" id="MCL6268583.1"/>
    </source>
</evidence>
<sequence>MPESMDIVVYLLAFLAVIINGMAKGGLGSIVGSLSVPLMSLAMDPVQAAAVLLPLLLLMDFISMWKFRGQIYWPAFIHCLPAGIVGVAIGAMIFNQLSDASIRLLIGLVSLGFCLLLWLQRNSTSRSKSSAVKGSFWGCLTGFTSFGIHAGGPPLSIYLLPLGLSSHLLMGTQAWIFAGLNFSKVAAYSWLGQLDFSNLVFSLFLVPAAPAGVFLGYYLLNRLSQKIIYGFCYLSLFSLGSVLFFQGVRELF</sequence>
<name>A0ABT0PBC0_9GAMM</name>
<evidence type="ECO:0000256" key="7">
    <source>
        <dbReference type="ARBA" id="ARBA00023136"/>
    </source>
</evidence>
<keyword evidence="7 8" id="KW-0472">Membrane</keyword>
<comment type="caution">
    <text evidence="9">The sequence shown here is derived from an EMBL/GenBank/DDBJ whole genome shotgun (WGS) entry which is preliminary data.</text>
</comment>
<dbReference type="RefSeq" id="WP_249697415.1">
    <property type="nucleotide sequence ID" value="NZ_JAMFLX010000001.1"/>
</dbReference>
<dbReference type="InterPro" id="IPR002781">
    <property type="entry name" value="TM_pro_TauE-like"/>
</dbReference>
<keyword evidence="10" id="KW-1185">Reference proteome</keyword>
<comment type="similarity">
    <text evidence="2 8">Belongs to the 4-toluene sulfonate uptake permease (TSUP) (TC 2.A.102) family.</text>
</comment>
<keyword evidence="6 8" id="KW-1133">Transmembrane helix</keyword>
<accession>A0ABT0PBC0</accession>
<protein>
    <recommendedName>
        <fullName evidence="8">Probable membrane transporter protein</fullName>
    </recommendedName>
</protein>
<evidence type="ECO:0000256" key="6">
    <source>
        <dbReference type="ARBA" id="ARBA00022989"/>
    </source>
</evidence>
<comment type="subcellular location">
    <subcellularLocation>
        <location evidence="1 8">Cell membrane</location>
        <topology evidence="1 8">Multi-pass membrane protein</topology>
    </subcellularLocation>
</comment>
<proteinExistence type="inferred from homology"/>
<evidence type="ECO:0000313" key="10">
    <source>
        <dbReference type="Proteomes" id="UP001203338"/>
    </source>
</evidence>
<evidence type="ECO:0000256" key="5">
    <source>
        <dbReference type="ARBA" id="ARBA00022692"/>
    </source>
</evidence>
<feature type="transmembrane region" description="Helical" evidence="8">
    <location>
        <begin position="38"/>
        <end position="59"/>
    </location>
</feature>
<gene>
    <name evidence="9" type="ORF">M3P05_01270</name>
</gene>
<keyword evidence="3" id="KW-0813">Transport</keyword>
<dbReference type="PANTHER" id="PTHR30269">
    <property type="entry name" value="TRANSMEMBRANE PROTEIN YFCA"/>
    <property type="match status" value="1"/>
</dbReference>
<feature type="transmembrane region" description="Helical" evidence="8">
    <location>
        <begin position="199"/>
        <end position="220"/>
    </location>
</feature>
<feature type="transmembrane region" description="Helical" evidence="8">
    <location>
        <begin position="100"/>
        <end position="119"/>
    </location>
</feature>
<dbReference type="InterPro" id="IPR052017">
    <property type="entry name" value="TSUP"/>
</dbReference>
<evidence type="ECO:0000256" key="4">
    <source>
        <dbReference type="ARBA" id="ARBA00022475"/>
    </source>
</evidence>
<reference evidence="9 10" key="1">
    <citation type="submission" date="2022-05" db="EMBL/GenBank/DDBJ databases">
        <authorList>
            <person name="Park J.-S."/>
        </authorList>
    </citation>
    <scope>NUCLEOTIDE SEQUENCE [LARGE SCALE GENOMIC DNA]</scope>
    <source>
        <strain evidence="9 10">2012CJ34-2</strain>
    </source>
</reference>
<feature type="transmembrane region" description="Helical" evidence="8">
    <location>
        <begin position="71"/>
        <end position="94"/>
    </location>
</feature>
<feature type="transmembrane region" description="Helical" evidence="8">
    <location>
        <begin position="226"/>
        <end position="245"/>
    </location>
</feature>
<dbReference type="Pfam" id="PF01925">
    <property type="entry name" value="TauE"/>
    <property type="match status" value="1"/>
</dbReference>
<keyword evidence="5 8" id="KW-0812">Transmembrane</keyword>